<evidence type="ECO:0000259" key="2">
    <source>
        <dbReference type="Pfam" id="PF13976"/>
    </source>
</evidence>
<dbReference type="EMBL" id="BKCJ010001148">
    <property type="protein sequence ID" value="GEU39243.1"/>
    <property type="molecule type" value="Genomic_DNA"/>
</dbReference>
<feature type="compositionally biased region" description="Low complexity" evidence="1">
    <location>
        <begin position="542"/>
        <end position="553"/>
    </location>
</feature>
<organism evidence="3">
    <name type="scientific">Tanacetum cinerariifolium</name>
    <name type="common">Dalmatian daisy</name>
    <name type="synonym">Chrysanthemum cinerariifolium</name>
    <dbReference type="NCBI Taxonomy" id="118510"/>
    <lineage>
        <taxon>Eukaryota</taxon>
        <taxon>Viridiplantae</taxon>
        <taxon>Streptophyta</taxon>
        <taxon>Embryophyta</taxon>
        <taxon>Tracheophyta</taxon>
        <taxon>Spermatophyta</taxon>
        <taxon>Magnoliopsida</taxon>
        <taxon>eudicotyledons</taxon>
        <taxon>Gunneridae</taxon>
        <taxon>Pentapetalae</taxon>
        <taxon>asterids</taxon>
        <taxon>campanulids</taxon>
        <taxon>Asterales</taxon>
        <taxon>Asteraceae</taxon>
        <taxon>Asteroideae</taxon>
        <taxon>Anthemideae</taxon>
        <taxon>Anthemidinae</taxon>
        <taxon>Tanacetum</taxon>
    </lineage>
</organism>
<dbReference type="Pfam" id="PF14223">
    <property type="entry name" value="Retrotran_gag_2"/>
    <property type="match status" value="1"/>
</dbReference>
<feature type="domain" description="GAG-pre-integrase" evidence="2">
    <location>
        <begin position="652"/>
        <end position="724"/>
    </location>
</feature>
<comment type="caution">
    <text evidence="3">The sequence shown here is derived from an EMBL/GenBank/DDBJ whole genome shotgun (WGS) entry which is preliminary data.</text>
</comment>
<evidence type="ECO:0000313" key="3">
    <source>
        <dbReference type="EMBL" id="GEU39243.1"/>
    </source>
</evidence>
<protein>
    <submittedName>
        <fullName evidence="3">Ribonuclease H-like domain-containing protein</fullName>
    </submittedName>
</protein>
<reference evidence="3" key="1">
    <citation type="journal article" date="2019" name="Sci. Rep.">
        <title>Draft genome of Tanacetum cinerariifolium, the natural source of mosquito coil.</title>
        <authorList>
            <person name="Yamashiro T."/>
            <person name="Shiraishi A."/>
            <person name="Satake H."/>
            <person name="Nakayama K."/>
        </authorList>
    </citation>
    <scope>NUCLEOTIDE SEQUENCE</scope>
</reference>
<accession>A0A6L2JQJ1</accession>
<evidence type="ECO:0000256" key="1">
    <source>
        <dbReference type="SAM" id="MobiDB-lite"/>
    </source>
</evidence>
<name>A0A6L2JQJ1_TANCI</name>
<proteinExistence type="predicted"/>
<gene>
    <name evidence="3" type="ORF">Tci_011221</name>
</gene>
<dbReference type="Pfam" id="PF13976">
    <property type="entry name" value="gag_pre-integrs"/>
    <property type="match status" value="1"/>
</dbReference>
<dbReference type="AlphaFoldDB" id="A0A6L2JQJ1"/>
<dbReference type="InterPro" id="IPR025724">
    <property type="entry name" value="GAG-pre-integrase_dom"/>
</dbReference>
<feature type="region of interest" description="Disordered" evidence="1">
    <location>
        <begin position="535"/>
        <end position="567"/>
    </location>
</feature>
<sequence length="1052" mass="117770">MRIEQYFLMIDYSLWEVILNGDSPVPTRIVEGVVQPVAPTTTEQKLVRKNESKARGTMLMALPDKHQLKFNSHKDAKTLMEAIEKHFIGNTETKKVQKTLLKQQFENFFGSSSEDVKHSSSLGTDSHNLAFVSSTPTDSTNDSVSAAVNVSAVGTKLSASTLPNVDSLSNVVIYSFFASQSSSPQLDNEDLKQIDVDDLEDMDLKWECRSPKDSRRTVVAEPQRRNIPVETSTSNALVSQCDGTGTYDWSYQAENEPTNFALMDFTSSSSNSSNSSSDNKVSSCSKACSKAYSQLQTQYDTLTENFRKSQFDVISYQTGLESVETRILVYKQSESVLEENIKLLNIKVQLRDTALTTLRQKLDTMEKERADLNMKFVPSGGYHAIPPLVTGTFMPPKPDLVFHTPPSDDNEHLAFNVQLSPTKPEQDLSSRPSVPIIKDWVFDSKEDTLPQVSKDVPSFAQPSELVKSPRHSGQLFQAPIPVAPTVPLRSNPHSKGIKKTKKACFVCKSVDHLIKDCDFHARKLAHRTYASRDIHKQPLPHHPSSNPRNSPPRVTAAKASSVNAAQDKKGTWIWRPKCLGNPQQALKDKGVIDSGCSRHMTGNMSYLFYFEELNGGYIAFGGNPKGGKITGKDFKLPDASHVLLRVPRENNMYNVNLKNIVPSGDLTCLFAKATLDESNLWHRRLGHVNFKTINKLVKGNLVRGLPTKIFSNDNSCVACKKGKQHRASCKSKTVSSVDQPLFRLHMDLFGPTFVKSLISPIPTTRIYKDHPTSQIIGDLSLTTQTKSMARAVRDQGGISQMFNEDFYTCMFACFLSQEEPKRVHQALKDTSWIKAMQEKLLQFKMQKVSTLAKEIHVLANMEEPIGQVLKITEVGNSCSKTNISVAILLKDETEDEEEYVEETIQDAILIAAAKTSCIWSYSQGLGPGCIFTLTAIAKWECSSYGRELALHARALDESFSSRNHVRKFLRALPTKWRPKVTKIEEPKGLSTLPLDELIDNLKVYNVVLEKVSEISKGKKEKYTSHLHSKQEKLQVMKKYLARKVTMKSMPWP</sequence>